<sequence>MSMTIARFLTSISMTLYCSMSCCPSPSIISRSFFWVAFIHVVLCHDTWEWSKHCLKSASVVGCPNFNLPIYQVGVA</sequence>
<gene>
    <name evidence="2" type="ORF">EV420DRAFT_1538806</name>
</gene>
<reference evidence="2" key="1">
    <citation type="submission" date="2023-06" db="EMBL/GenBank/DDBJ databases">
        <authorList>
            <consortium name="Lawrence Berkeley National Laboratory"/>
            <person name="Ahrendt S."/>
            <person name="Sahu N."/>
            <person name="Indic B."/>
            <person name="Wong-Bajracharya J."/>
            <person name="Merenyi Z."/>
            <person name="Ke H.-M."/>
            <person name="Monk M."/>
            <person name="Kocsube S."/>
            <person name="Drula E."/>
            <person name="Lipzen A."/>
            <person name="Balint B."/>
            <person name="Henrissat B."/>
            <person name="Andreopoulos B."/>
            <person name="Martin F.M."/>
            <person name="Harder C.B."/>
            <person name="Rigling D."/>
            <person name="Ford K.L."/>
            <person name="Foster G.D."/>
            <person name="Pangilinan J."/>
            <person name="Papanicolaou A."/>
            <person name="Barry K."/>
            <person name="LaButti K."/>
            <person name="Viragh M."/>
            <person name="Koriabine M."/>
            <person name="Yan M."/>
            <person name="Riley R."/>
            <person name="Champramary S."/>
            <person name="Plett K.L."/>
            <person name="Tsai I.J."/>
            <person name="Slot J."/>
            <person name="Sipos G."/>
            <person name="Plett J."/>
            <person name="Nagy L.G."/>
            <person name="Grigoriev I.V."/>
        </authorList>
    </citation>
    <scope>NUCLEOTIDE SEQUENCE</scope>
    <source>
        <strain evidence="2">CCBAS 213</strain>
    </source>
</reference>
<dbReference type="EMBL" id="JAUEPS010000015">
    <property type="protein sequence ID" value="KAK0459193.1"/>
    <property type="molecule type" value="Genomic_DNA"/>
</dbReference>
<protein>
    <recommendedName>
        <fullName evidence="4">Secreted protein</fullName>
    </recommendedName>
</protein>
<feature type="chain" id="PRO_5041397461" description="Secreted protein" evidence="1">
    <location>
        <begin position="45"/>
        <end position="76"/>
    </location>
</feature>
<dbReference type="RefSeq" id="XP_060331419.1">
    <property type="nucleotide sequence ID" value="XM_060473023.1"/>
</dbReference>
<dbReference type="GeneID" id="85356571"/>
<comment type="caution">
    <text evidence="2">The sequence shown here is derived from an EMBL/GenBank/DDBJ whole genome shotgun (WGS) entry which is preliminary data.</text>
</comment>
<accession>A0AA39KHW1</accession>
<organism evidence="2 3">
    <name type="scientific">Armillaria tabescens</name>
    <name type="common">Ringless honey mushroom</name>
    <name type="synonym">Agaricus tabescens</name>
    <dbReference type="NCBI Taxonomy" id="1929756"/>
    <lineage>
        <taxon>Eukaryota</taxon>
        <taxon>Fungi</taxon>
        <taxon>Dikarya</taxon>
        <taxon>Basidiomycota</taxon>
        <taxon>Agaricomycotina</taxon>
        <taxon>Agaricomycetes</taxon>
        <taxon>Agaricomycetidae</taxon>
        <taxon>Agaricales</taxon>
        <taxon>Marasmiineae</taxon>
        <taxon>Physalacriaceae</taxon>
        <taxon>Desarmillaria</taxon>
    </lineage>
</organism>
<evidence type="ECO:0008006" key="4">
    <source>
        <dbReference type="Google" id="ProtNLM"/>
    </source>
</evidence>
<name>A0AA39KHW1_ARMTA</name>
<dbReference type="Proteomes" id="UP001175211">
    <property type="component" value="Unassembled WGS sequence"/>
</dbReference>
<proteinExistence type="predicted"/>
<feature type="signal peptide" evidence="1">
    <location>
        <begin position="1"/>
        <end position="44"/>
    </location>
</feature>
<evidence type="ECO:0000256" key="1">
    <source>
        <dbReference type="SAM" id="SignalP"/>
    </source>
</evidence>
<keyword evidence="3" id="KW-1185">Reference proteome</keyword>
<evidence type="ECO:0000313" key="2">
    <source>
        <dbReference type="EMBL" id="KAK0459193.1"/>
    </source>
</evidence>
<evidence type="ECO:0000313" key="3">
    <source>
        <dbReference type="Proteomes" id="UP001175211"/>
    </source>
</evidence>
<dbReference type="AlphaFoldDB" id="A0AA39KHW1"/>
<keyword evidence="1" id="KW-0732">Signal</keyword>